<dbReference type="HOGENOM" id="CLU_061463_3_2_6"/>
<evidence type="ECO:0000256" key="7">
    <source>
        <dbReference type="RuleBase" id="RU000562"/>
    </source>
</evidence>
<sequence length="109" mass="12259">MYAIIKTGGKQYKVTPGDTLQIEKIIALEGTDVEFNDVLMVAHGEQIAIGSPLIEGGKVTATVQKQGRGKKIKIIKFKRRKHYRKQMGHRQYYTEVKITGIMANNLNLT</sequence>
<dbReference type="InterPro" id="IPR028909">
    <property type="entry name" value="bL21-like"/>
</dbReference>
<dbReference type="InterPro" id="IPR018258">
    <property type="entry name" value="Ribosomal_bL21_CS"/>
</dbReference>
<comment type="similarity">
    <text evidence="1 6 7">Belongs to the bacterial ribosomal protein bL21 family.</text>
</comment>
<keyword evidence="2 6" id="KW-0699">rRNA-binding</keyword>
<dbReference type="KEGG" id="tig:THII_2916"/>
<keyword evidence="3 6" id="KW-0694">RNA-binding</keyword>
<dbReference type="NCBIfam" id="TIGR00061">
    <property type="entry name" value="L21"/>
    <property type="match status" value="1"/>
</dbReference>
<dbReference type="AlphaFoldDB" id="A0A090AG87"/>
<dbReference type="GO" id="GO:0019843">
    <property type="term" value="F:rRNA binding"/>
    <property type="evidence" value="ECO:0007669"/>
    <property type="project" value="UniProtKB-UniRule"/>
</dbReference>
<dbReference type="GO" id="GO:0003735">
    <property type="term" value="F:structural constituent of ribosome"/>
    <property type="evidence" value="ECO:0007669"/>
    <property type="project" value="InterPro"/>
</dbReference>
<organism evidence="8 9">
    <name type="scientific">Thioploca ingrica</name>
    <dbReference type="NCBI Taxonomy" id="40754"/>
    <lineage>
        <taxon>Bacteria</taxon>
        <taxon>Pseudomonadati</taxon>
        <taxon>Pseudomonadota</taxon>
        <taxon>Gammaproteobacteria</taxon>
        <taxon>Thiotrichales</taxon>
        <taxon>Thiotrichaceae</taxon>
        <taxon>Thioploca</taxon>
    </lineage>
</organism>
<comment type="subunit">
    <text evidence="6">Part of the 50S ribosomal subunit. Contacts protein L20.</text>
</comment>
<name>A0A090AG87_9GAMM</name>
<dbReference type="GO" id="GO:1990904">
    <property type="term" value="C:ribonucleoprotein complex"/>
    <property type="evidence" value="ECO:0007669"/>
    <property type="project" value="UniProtKB-KW"/>
</dbReference>
<dbReference type="GO" id="GO:0006412">
    <property type="term" value="P:translation"/>
    <property type="evidence" value="ECO:0007669"/>
    <property type="project" value="UniProtKB-UniRule"/>
</dbReference>
<dbReference type="InterPro" id="IPR036164">
    <property type="entry name" value="bL21-like_sf"/>
</dbReference>
<dbReference type="GO" id="GO:0005737">
    <property type="term" value="C:cytoplasm"/>
    <property type="evidence" value="ECO:0007669"/>
    <property type="project" value="UniProtKB-ARBA"/>
</dbReference>
<protein>
    <recommendedName>
        <fullName evidence="6">Large ribosomal subunit protein bL21</fullName>
    </recommendedName>
</protein>
<evidence type="ECO:0000313" key="8">
    <source>
        <dbReference type="EMBL" id="BAP57213.1"/>
    </source>
</evidence>
<dbReference type="Pfam" id="PF00829">
    <property type="entry name" value="Ribosomal_L21p"/>
    <property type="match status" value="1"/>
</dbReference>
<evidence type="ECO:0000256" key="5">
    <source>
        <dbReference type="ARBA" id="ARBA00023274"/>
    </source>
</evidence>
<dbReference type="Proteomes" id="UP000031623">
    <property type="component" value="Chromosome"/>
</dbReference>
<dbReference type="STRING" id="40754.THII_2916"/>
<evidence type="ECO:0000256" key="6">
    <source>
        <dbReference type="HAMAP-Rule" id="MF_01363"/>
    </source>
</evidence>
<evidence type="ECO:0000256" key="2">
    <source>
        <dbReference type="ARBA" id="ARBA00022730"/>
    </source>
</evidence>
<keyword evidence="5 6" id="KW-0687">Ribonucleoprotein</keyword>
<accession>A0A090AG87</accession>
<evidence type="ECO:0000256" key="4">
    <source>
        <dbReference type="ARBA" id="ARBA00022980"/>
    </source>
</evidence>
<keyword evidence="4 6" id="KW-0689">Ribosomal protein</keyword>
<evidence type="ECO:0000256" key="3">
    <source>
        <dbReference type="ARBA" id="ARBA00022884"/>
    </source>
</evidence>
<evidence type="ECO:0000313" key="9">
    <source>
        <dbReference type="Proteomes" id="UP000031623"/>
    </source>
</evidence>
<keyword evidence="9" id="KW-1185">Reference proteome</keyword>
<proteinExistence type="inferred from homology"/>
<evidence type="ECO:0000256" key="1">
    <source>
        <dbReference type="ARBA" id="ARBA00008563"/>
    </source>
</evidence>
<dbReference type="PROSITE" id="PS01169">
    <property type="entry name" value="RIBOSOMAL_L21"/>
    <property type="match status" value="1"/>
</dbReference>
<gene>
    <name evidence="6" type="primary">rplU</name>
    <name evidence="8" type="ORF">THII_2916</name>
</gene>
<dbReference type="InterPro" id="IPR001787">
    <property type="entry name" value="Ribosomal_bL21"/>
</dbReference>
<comment type="function">
    <text evidence="6 7">This protein binds to 23S rRNA in the presence of protein L20.</text>
</comment>
<dbReference type="OrthoDB" id="9813334at2"/>
<dbReference type="SUPFAM" id="SSF141091">
    <property type="entry name" value="L21p-like"/>
    <property type="match status" value="1"/>
</dbReference>
<dbReference type="GO" id="GO:0005840">
    <property type="term" value="C:ribosome"/>
    <property type="evidence" value="ECO:0007669"/>
    <property type="project" value="UniProtKB-KW"/>
</dbReference>
<reference evidence="8 9" key="1">
    <citation type="journal article" date="2014" name="ISME J.">
        <title>Ecophysiology of Thioploca ingrica as revealed by the complete genome sequence supplemented with proteomic evidence.</title>
        <authorList>
            <person name="Kojima H."/>
            <person name="Ogura Y."/>
            <person name="Yamamoto N."/>
            <person name="Togashi T."/>
            <person name="Mori H."/>
            <person name="Watanabe T."/>
            <person name="Nemoto F."/>
            <person name="Kurokawa K."/>
            <person name="Hayashi T."/>
            <person name="Fukui M."/>
        </authorList>
    </citation>
    <scope>NUCLEOTIDE SEQUENCE [LARGE SCALE GENOMIC DNA]</scope>
</reference>
<dbReference type="EMBL" id="AP014633">
    <property type="protein sequence ID" value="BAP57213.1"/>
    <property type="molecule type" value="Genomic_DNA"/>
</dbReference>
<dbReference type="PANTHER" id="PTHR21349">
    <property type="entry name" value="50S RIBOSOMAL PROTEIN L21"/>
    <property type="match status" value="1"/>
</dbReference>
<dbReference type="HAMAP" id="MF_01363">
    <property type="entry name" value="Ribosomal_bL21"/>
    <property type="match status" value="1"/>
</dbReference>
<dbReference type="PANTHER" id="PTHR21349:SF0">
    <property type="entry name" value="LARGE RIBOSOMAL SUBUNIT PROTEIN BL21M"/>
    <property type="match status" value="1"/>
</dbReference>